<evidence type="ECO:0000313" key="1">
    <source>
        <dbReference type="EMBL" id="PWC19676.1"/>
    </source>
</evidence>
<dbReference type="Pfam" id="PF13289">
    <property type="entry name" value="SIR2_2"/>
    <property type="match status" value="1"/>
</dbReference>
<dbReference type="RefSeq" id="WP_136164736.1">
    <property type="nucleotide sequence ID" value="NZ_KZ819071.1"/>
</dbReference>
<dbReference type="AlphaFoldDB" id="A0A2U1UDC9"/>
<accession>A0A2U1UDC9</accession>
<name>A0A2U1UDC9_9GAMM</name>
<dbReference type="EMBL" id="QDKH01000001">
    <property type="protein sequence ID" value="PWC19676.1"/>
    <property type="molecule type" value="Genomic_DNA"/>
</dbReference>
<sequence length="800" mass="93439">MDFTQALYWAFKGKAVVFLGAGFSYEARNKKGEGFPSGNELAKDLKVQLEYDDDEDYVLKEISEEFIDELGKENLYRYILDKFNVYSYTEDYKFFSQVPWRRLYTTNYDNVIEDTYRKNCKDINPLVIKDSPSLIVPNKANCIHINGFVEKMDLKDFNSDFKLTETSYLTEIFVDSKWKTVFNTDLRDSKVIIFIGYSVYDIDIEKILIENPEFSEKTFFITEESPSKRVIRKLEKYGVIVNIGVANFLKELEKKESEIDWEHEEVEPNYLSISKIERDAKFIAPVTNDVIDLLLYGKYKEDVIRNDILNKESRYFIFRDGITDIPFDFKNHSSVVIHSKMANGKTLFSQGATEYLLEHGYTVFKLNDGKEITSEEIEWIKKEKKPVIIIENYQRNFRSIKLINSMNEDTIKLILTARTELHEIFCENLDDEVIIFSEIDINKLRDVEIKNIIDILDNNGLFGNKSAMSKKGKLDYIKNKMRGEFSLILSDILDAPQIKERIAVLLNEINSNRDFEEVVILCSLSSYLNFELDALDIQTLLNVRRIGSVGFLKDTAISQVLQKDVKGNYILKNPILAKHLLNIFVSKNPAGMLDFIVNIYAGLDKNSTFEPKFKFLAKDLNIYSNLLKIFGSKNSVIIEDFYDRVKNYLDNTTNQHFWLQYAIAKITSSEHSTAERFIETAYSLAKRHKGYNYDWINCQYARLLIESAWLQKTPTDMVNQLKYAHSLIIEQDNRHYPFRIATKYCDFLREHSSRLSPAHKQEVISLVREFYNKYDVTLRTLNNSGHPIMETFKREALKIL</sequence>
<proteinExistence type="predicted"/>
<dbReference type="Proteomes" id="UP000296159">
    <property type="component" value="Unassembled WGS sequence"/>
</dbReference>
<reference evidence="1 2" key="1">
    <citation type="submission" date="2018-04" db="EMBL/GenBank/DDBJ databases">
        <title>Brenneria corticis sp.nov.</title>
        <authorList>
            <person name="Li Y."/>
        </authorList>
    </citation>
    <scope>NUCLEOTIDE SEQUENCE [LARGE SCALE GENOMIC DNA]</scope>
    <source>
        <strain evidence="1 2">CFCC 11842</strain>
    </source>
</reference>
<evidence type="ECO:0000313" key="2">
    <source>
        <dbReference type="Proteomes" id="UP000296159"/>
    </source>
</evidence>
<gene>
    <name evidence="1" type="ORF">DDT56_01500</name>
</gene>
<keyword evidence="2" id="KW-1185">Reference proteome</keyword>
<organism evidence="1 2">
    <name type="scientific">Brenneria corticis</name>
    <dbReference type="NCBI Taxonomy" id="2173106"/>
    <lineage>
        <taxon>Bacteria</taxon>
        <taxon>Pseudomonadati</taxon>
        <taxon>Pseudomonadota</taxon>
        <taxon>Gammaproteobacteria</taxon>
        <taxon>Enterobacterales</taxon>
        <taxon>Pectobacteriaceae</taxon>
        <taxon>Brenneria</taxon>
    </lineage>
</organism>
<comment type="caution">
    <text evidence="1">The sequence shown here is derived from an EMBL/GenBank/DDBJ whole genome shotgun (WGS) entry which is preliminary data.</text>
</comment>
<protein>
    <submittedName>
        <fullName evidence="1">Uncharacterized protein</fullName>
    </submittedName>
</protein>